<dbReference type="OrthoDB" id="9791543at2"/>
<dbReference type="InterPro" id="IPR027417">
    <property type="entry name" value="P-loop_NTPase"/>
</dbReference>
<proteinExistence type="predicted"/>
<gene>
    <name evidence="1" type="ORF">EZ449_13565</name>
</gene>
<name>A0A4R0P2F4_9SPHI</name>
<keyword evidence="2" id="KW-1185">Reference proteome</keyword>
<sequence length="199" mass="22683">MPELIFVAGCNAAGKSTFIRTKLSSLEGYEVFMTDVYKSRTKELVSIALKSGKNIILETVFNDASFRELVDLANTLGYETSLIVLFLDSMEQSFKRVGLRAIAQTGLLISEGNVKLNFNESFKNVSEYFLYFNRTQFIYTGVDTVNQNIVSFQHATLDKYISNNLNYIQNFAKYGLSRGRLDQVEYDVITRNKDYNMNS</sequence>
<comment type="caution">
    <text evidence="1">The sequence shown here is derived from an EMBL/GenBank/DDBJ whole genome shotgun (WGS) entry which is preliminary data.</text>
</comment>
<dbReference type="Gene3D" id="3.40.50.300">
    <property type="entry name" value="P-loop containing nucleotide triphosphate hydrolases"/>
    <property type="match status" value="1"/>
</dbReference>
<reference evidence="1 2" key="1">
    <citation type="submission" date="2019-02" db="EMBL/GenBank/DDBJ databases">
        <title>Pedobacter sp. RP-3-11 sp. nov., isolated from Arctic soil.</title>
        <authorList>
            <person name="Dahal R.H."/>
        </authorList>
    </citation>
    <scope>NUCLEOTIDE SEQUENCE [LARGE SCALE GENOMIC DNA]</scope>
    <source>
        <strain evidence="1 2">RP-3-11</strain>
    </source>
</reference>
<dbReference type="RefSeq" id="WP_131559674.1">
    <property type="nucleotide sequence ID" value="NZ_SJSN01000010.1"/>
</dbReference>
<dbReference type="AlphaFoldDB" id="A0A4R0P2F4"/>
<evidence type="ECO:0000313" key="1">
    <source>
        <dbReference type="EMBL" id="TCD07568.1"/>
    </source>
</evidence>
<dbReference type="EMBL" id="SJSN01000010">
    <property type="protein sequence ID" value="TCD07568.1"/>
    <property type="molecule type" value="Genomic_DNA"/>
</dbReference>
<evidence type="ECO:0000313" key="2">
    <source>
        <dbReference type="Proteomes" id="UP000291485"/>
    </source>
</evidence>
<protein>
    <recommendedName>
        <fullName evidence="3">UDP-N-acetylglucosamine kinase</fullName>
    </recommendedName>
</protein>
<accession>A0A4R0P2F4</accession>
<dbReference type="SUPFAM" id="SSF52540">
    <property type="entry name" value="P-loop containing nucleoside triphosphate hydrolases"/>
    <property type="match status" value="1"/>
</dbReference>
<organism evidence="1 2">
    <name type="scientific">Pedobacter frigidisoli</name>
    <dbReference type="NCBI Taxonomy" id="2530455"/>
    <lineage>
        <taxon>Bacteria</taxon>
        <taxon>Pseudomonadati</taxon>
        <taxon>Bacteroidota</taxon>
        <taxon>Sphingobacteriia</taxon>
        <taxon>Sphingobacteriales</taxon>
        <taxon>Sphingobacteriaceae</taxon>
        <taxon>Pedobacter</taxon>
    </lineage>
</organism>
<evidence type="ECO:0008006" key="3">
    <source>
        <dbReference type="Google" id="ProtNLM"/>
    </source>
</evidence>
<dbReference type="Proteomes" id="UP000291485">
    <property type="component" value="Unassembled WGS sequence"/>
</dbReference>